<dbReference type="Proteomes" id="UP000193355">
    <property type="component" value="Unassembled WGS sequence"/>
</dbReference>
<dbReference type="AlphaFoldDB" id="A0A1X7KKG0"/>
<feature type="transmembrane region" description="Helical" evidence="1">
    <location>
        <begin position="201"/>
        <end position="217"/>
    </location>
</feature>
<feature type="transmembrane region" description="Helical" evidence="1">
    <location>
        <begin position="276"/>
        <end position="294"/>
    </location>
</feature>
<feature type="transmembrane region" description="Helical" evidence="1">
    <location>
        <begin position="175"/>
        <end position="195"/>
    </location>
</feature>
<dbReference type="OrthoDB" id="1675191at2"/>
<feature type="transmembrane region" description="Helical" evidence="1">
    <location>
        <begin position="52"/>
        <end position="70"/>
    </location>
</feature>
<protein>
    <submittedName>
        <fullName evidence="2">Predicted membrane protein</fullName>
    </submittedName>
</protein>
<evidence type="ECO:0000313" key="3">
    <source>
        <dbReference type="Proteomes" id="UP000193355"/>
    </source>
</evidence>
<proteinExistence type="predicted"/>
<evidence type="ECO:0000313" key="2">
    <source>
        <dbReference type="EMBL" id="SMG41883.1"/>
    </source>
</evidence>
<keyword evidence="1" id="KW-0472">Membrane</keyword>
<reference evidence="3" key="1">
    <citation type="submission" date="2017-04" db="EMBL/GenBank/DDBJ databases">
        <authorList>
            <person name="Varghese N."/>
            <person name="Submissions S."/>
        </authorList>
    </citation>
    <scope>NUCLEOTIDE SEQUENCE [LARGE SCALE GENOMIC DNA]</scope>
    <source>
        <strain evidence="3">USBA 82</strain>
    </source>
</reference>
<organism evidence="2 3">
    <name type="scientific">Dethiosulfovibrio salsuginis</name>
    <dbReference type="NCBI Taxonomy" id="561720"/>
    <lineage>
        <taxon>Bacteria</taxon>
        <taxon>Thermotogati</taxon>
        <taxon>Synergistota</taxon>
        <taxon>Synergistia</taxon>
        <taxon>Synergistales</taxon>
        <taxon>Dethiosulfovibrionaceae</taxon>
        <taxon>Dethiosulfovibrio</taxon>
    </lineage>
</organism>
<feature type="transmembrane region" description="Helical" evidence="1">
    <location>
        <begin position="76"/>
        <end position="96"/>
    </location>
</feature>
<dbReference type="STRING" id="561720.SAMN06275492_13029"/>
<keyword evidence="3" id="KW-1185">Reference proteome</keyword>
<feature type="transmembrane region" description="Helical" evidence="1">
    <location>
        <begin position="108"/>
        <end position="128"/>
    </location>
</feature>
<keyword evidence="1" id="KW-0812">Transmembrane</keyword>
<sequence>MGERKQLLRIGLEDLDVAQSMGLIDSTKREDLEAFLIKASEARGGGSRLVSFAYYLGAMMVISALTWFVVDAWDFMSGLGLAAVALIYGLGFGFFGYRFYRRDETRTLGGLLVTIAVCLTPMLVYGLQKETGLWTGEEPGNYGDFYRWVKSGWCLMEISTIGAVLLAMRWIRFSFLAFPLALSLWFTSMDISPLLSVDRRVVSMVFGFAMGCVALRWDMGRDQGDPEYGFWLHLFGALAFWGGLTLLDSRGEFSRMIYGTINLGLMLLSLALDRSIYMALGAIGFFGYIGHLAWSLFANFFYFPFVLVAFGLVVMFCGLWYSRRKSAIEKWVAGRLPRWLLRLREVRGDSAWR</sequence>
<evidence type="ECO:0000256" key="1">
    <source>
        <dbReference type="SAM" id="Phobius"/>
    </source>
</evidence>
<feature type="transmembrane region" description="Helical" evidence="1">
    <location>
        <begin position="300"/>
        <end position="321"/>
    </location>
</feature>
<gene>
    <name evidence="2" type="ORF">SAMN06275492_13029</name>
</gene>
<dbReference type="RefSeq" id="WP_085545254.1">
    <property type="nucleotide sequence ID" value="NZ_FXBB01000030.1"/>
</dbReference>
<accession>A0A1X7KKG0</accession>
<dbReference type="EMBL" id="FXBB01000030">
    <property type="protein sequence ID" value="SMG41883.1"/>
    <property type="molecule type" value="Genomic_DNA"/>
</dbReference>
<name>A0A1X7KKG0_9BACT</name>
<feature type="transmembrane region" description="Helical" evidence="1">
    <location>
        <begin position="229"/>
        <end position="247"/>
    </location>
</feature>
<keyword evidence="1" id="KW-1133">Transmembrane helix</keyword>